<dbReference type="SUPFAM" id="SSF47413">
    <property type="entry name" value="lambda repressor-like DNA-binding domains"/>
    <property type="match status" value="1"/>
</dbReference>
<dbReference type="InterPro" id="IPR010982">
    <property type="entry name" value="Lambda_DNA-bd_dom_sf"/>
</dbReference>
<comment type="caution">
    <text evidence="2">The sequence shown here is derived from an EMBL/GenBank/DDBJ whole genome shotgun (WGS) entry which is preliminary data.</text>
</comment>
<dbReference type="AlphaFoldDB" id="A0AAV3M565"/>
<dbReference type="GO" id="GO:0003677">
    <property type="term" value="F:DNA binding"/>
    <property type="evidence" value="ECO:0007669"/>
    <property type="project" value="UniProtKB-KW"/>
</dbReference>
<name>A0AAV3M565_9GAMM</name>
<evidence type="ECO:0000259" key="1">
    <source>
        <dbReference type="PROSITE" id="PS50943"/>
    </source>
</evidence>
<gene>
    <name evidence="2" type="ORF">HMPREF1563_2717</name>
</gene>
<proteinExistence type="predicted"/>
<keyword evidence="2" id="KW-0238">DNA-binding</keyword>
<reference evidence="2 3" key="1">
    <citation type="submission" date="2014-01" db="EMBL/GenBank/DDBJ databases">
        <authorList>
            <person name="Durkin A.S."/>
            <person name="McCorrison J."/>
            <person name="Torralba M."/>
            <person name="Gillis M."/>
            <person name="Haft D.H."/>
            <person name="Methe B."/>
            <person name="Sutton G."/>
            <person name="Nelson K.E."/>
        </authorList>
    </citation>
    <scope>NUCLEOTIDE SEQUENCE [LARGE SCALE GENOMIC DNA]</scope>
    <source>
        <strain evidence="2 3">205/92</strain>
    </source>
</reference>
<organism evidence="2 3">
    <name type="scientific">Providencia alcalifaciens 205/92</name>
    <dbReference type="NCBI Taxonomy" id="1256988"/>
    <lineage>
        <taxon>Bacteria</taxon>
        <taxon>Pseudomonadati</taxon>
        <taxon>Pseudomonadota</taxon>
        <taxon>Gammaproteobacteria</taxon>
        <taxon>Enterobacterales</taxon>
        <taxon>Morganellaceae</taxon>
        <taxon>Providencia</taxon>
    </lineage>
</organism>
<dbReference type="CDD" id="cd00093">
    <property type="entry name" value="HTH_XRE"/>
    <property type="match status" value="1"/>
</dbReference>
<protein>
    <submittedName>
        <fullName evidence="2">DNA-binding helix-turn-helix protein</fullName>
    </submittedName>
</protein>
<evidence type="ECO:0000313" key="2">
    <source>
        <dbReference type="EMBL" id="EUD10869.1"/>
    </source>
</evidence>
<dbReference type="Proteomes" id="UP000022311">
    <property type="component" value="Unassembled WGS sequence"/>
</dbReference>
<feature type="domain" description="HTH cro/C1-type" evidence="1">
    <location>
        <begin position="1"/>
        <end position="46"/>
    </location>
</feature>
<accession>A0AAV3M565</accession>
<evidence type="ECO:0000313" key="3">
    <source>
        <dbReference type="Proteomes" id="UP000022311"/>
    </source>
</evidence>
<dbReference type="PROSITE" id="PS50943">
    <property type="entry name" value="HTH_CROC1"/>
    <property type="match status" value="1"/>
</dbReference>
<dbReference type="Pfam" id="PF01381">
    <property type="entry name" value="HTH_3"/>
    <property type="match status" value="1"/>
</dbReference>
<dbReference type="InterPro" id="IPR001387">
    <property type="entry name" value="Cro/C1-type_HTH"/>
</dbReference>
<dbReference type="Gene3D" id="1.10.260.40">
    <property type="entry name" value="lambda repressor-like DNA-binding domains"/>
    <property type="match status" value="1"/>
</dbReference>
<sequence>MTTTEIAQAISVSERVYSHYEEGSVSIYIEHLVALSSILKIDLQLFFEAYLNPEK</sequence>
<dbReference type="EMBL" id="JALD01000045">
    <property type="protein sequence ID" value="EUD10869.1"/>
    <property type="molecule type" value="Genomic_DNA"/>
</dbReference>